<dbReference type="SUPFAM" id="SSF55785">
    <property type="entry name" value="PYP-like sensor domain (PAS domain)"/>
    <property type="match status" value="3"/>
</dbReference>
<dbReference type="NCBIfam" id="TIGR00254">
    <property type="entry name" value="GGDEF"/>
    <property type="match status" value="1"/>
</dbReference>
<dbReference type="SMART" id="SM00267">
    <property type="entry name" value="GGDEF"/>
    <property type="match status" value="1"/>
</dbReference>
<feature type="domain" description="PAC" evidence="4">
    <location>
        <begin position="402"/>
        <end position="453"/>
    </location>
</feature>
<feature type="coiled-coil region" evidence="1">
    <location>
        <begin position="303"/>
        <end position="337"/>
    </location>
</feature>
<dbReference type="PANTHER" id="PTHR46663:SF4">
    <property type="entry name" value="DIGUANYLATE CYCLASE DGCT-RELATED"/>
    <property type="match status" value="1"/>
</dbReference>
<dbReference type="OrthoDB" id="9813903at2"/>
<dbReference type="GO" id="GO:0003824">
    <property type="term" value="F:catalytic activity"/>
    <property type="evidence" value="ECO:0007669"/>
    <property type="project" value="UniProtKB-ARBA"/>
</dbReference>
<evidence type="ECO:0000259" key="4">
    <source>
        <dbReference type="PROSITE" id="PS50113"/>
    </source>
</evidence>
<dbReference type="Proteomes" id="UP000008721">
    <property type="component" value="Chromosome"/>
</dbReference>
<dbReference type="Gene3D" id="2.10.70.100">
    <property type="match status" value="1"/>
</dbReference>
<dbReference type="eggNOG" id="COG3829">
    <property type="taxonomic scope" value="Bacteria"/>
</dbReference>
<dbReference type="InterPro" id="IPR029787">
    <property type="entry name" value="Nucleotide_cyclase"/>
</dbReference>
<dbReference type="EMBL" id="CP002355">
    <property type="protein sequence ID" value="ADR35088.1"/>
    <property type="molecule type" value="Genomic_DNA"/>
</dbReference>
<feature type="domain" description="PAS" evidence="3">
    <location>
        <begin position="343"/>
        <end position="399"/>
    </location>
</feature>
<name>E4TYE3_SULKY</name>
<feature type="transmembrane region" description="Helical" evidence="2">
    <location>
        <begin position="273"/>
        <end position="295"/>
    </location>
</feature>
<evidence type="ECO:0000313" key="6">
    <source>
        <dbReference type="EMBL" id="ADR35088.1"/>
    </source>
</evidence>
<dbReference type="InterPro" id="IPR013655">
    <property type="entry name" value="PAS_fold_3"/>
</dbReference>
<dbReference type="PROSITE" id="PS50112">
    <property type="entry name" value="PAS"/>
    <property type="match status" value="3"/>
</dbReference>
<keyword evidence="1" id="KW-0175">Coiled coil</keyword>
<dbReference type="InterPro" id="IPR000014">
    <property type="entry name" value="PAS"/>
</dbReference>
<dbReference type="KEGG" id="sku:Sulku_2429"/>
<evidence type="ECO:0000256" key="2">
    <source>
        <dbReference type="SAM" id="Phobius"/>
    </source>
</evidence>
<evidence type="ECO:0000259" key="3">
    <source>
        <dbReference type="PROSITE" id="PS50112"/>
    </source>
</evidence>
<dbReference type="Gene3D" id="3.40.190.10">
    <property type="entry name" value="Periplasmic binding protein-like II"/>
    <property type="match status" value="2"/>
</dbReference>
<evidence type="ECO:0000259" key="5">
    <source>
        <dbReference type="PROSITE" id="PS50887"/>
    </source>
</evidence>
<dbReference type="GO" id="GO:0006355">
    <property type="term" value="P:regulation of DNA-templated transcription"/>
    <property type="evidence" value="ECO:0007669"/>
    <property type="project" value="InterPro"/>
</dbReference>
<dbReference type="Pfam" id="PF13426">
    <property type="entry name" value="PAS_9"/>
    <property type="match status" value="1"/>
</dbReference>
<dbReference type="RefSeq" id="WP_013461285.1">
    <property type="nucleotide sequence ID" value="NC_014762.1"/>
</dbReference>
<accession>E4TYE3</accession>
<dbReference type="FunFam" id="3.30.70.270:FF:000001">
    <property type="entry name" value="Diguanylate cyclase domain protein"/>
    <property type="match status" value="1"/>
</dbReference>
<dbReference type="InterPro" id="IPR052163">
    <property type="entry name" value="DGC-Regulatory_Protein"/>
</dbReference>
<evidence type="ECO:0000256" key="1">
    <source>
        <dbReference type="SAM" id="Coils"/>
    </source>
</evidence>
<dbReference type="InterPro" id="IPR000160">
    <property type="entry name" value="GGDEF_dom"/>
</dbReference>
<dbReference type="InterPro" id="IPR043128">
    <property type="entry name" value="Rev_trsase/Diguanyl_cyclase"/>
</dbReference>
<dbReference type="Pfam" id="PF00990">
    <property type="entry name" value="GGDEF"/>
    <property type="match status" value="1"/>
</dbReference>
<sequence>MRIVHFLALILFIEVFFGTVVYGRDDVKDILTPQERFWLTQNQSRLVYAVETNYSPFVFIGANGEPTGLAYDYMLLVASKLGVHFKEKRFSSLDDIFSNVRNHEIQIVNAVTATPKRSEFLSFTNFFISVPNVIIVNKNRNGAMGEKDLTGLRVSLVKSYAVTEYLMRKGIVVTPNLAANDMEALLDVSFGRADAAVIDLATASYLISSNGITNLRVAGETDFNIQLAMAVSKDEPILRTILQKGINAITDKEREEIHEHWINTSGESIFNDWRFWAVIGGVFVISLVIIIWNRILHNQINLRIKAEQELQVLNIELRRQANELVSISERLNKAQELAFLGNWIWDIKSNSLWCSDEMYRIFGLTPQDFKATYEAFLERVHPDDRSIVEEKVKYTLTYKTEYKLTHRIIKMDGAERYVLAVGYVEYEDNKPNKMVGMIQDITAERVAQNELEKSEQKYKDLVEYAMVGIYRSNLSGTILYVNQTMAKMLGYSTPDELIGEKSMLVYKYPEQRGIFIQKLSQELVVTNYELELVDRYSNTLPIMISASLDGEVLSGMIIDMSEIKKSENEINKLSKVIEQIDDTVAITDKQGIITYVNQAFCKHTGFTENEVLGESFRILKSDRYDNNFYKKLWITISNGDIFRDTVINRKKNGDLYYEDKTITPLKDEKDNIIGYVSTGKDVTLETLMNQEIQRIATIDQLTGIYNRHKFEELFILETERSRRFLQPLSLILIDIDHFKVVNDTYGHDVGDEVLKTLADVIGENIRKIDIFARWGGEEFLVLSPNTDLKNVQKLAEKLRSAVENAFFPTVHHVTISLGISTFREEDTFTTLFKRIDQGLYYAKEHGRNQIGVIN</sequence>
<keyword evidence="2" id="KW-0472">Membrane</keyword>
<dbReference type="SMART" id="SM00086">
    <property type="entry name" value="PAC"/>
    <property type="match status" value="2"/>
</dbReference>
<organism evidence="6 7">
    <name type="scientific">Sulfuricurvum kujiense (strain ATCC BAA-921 / DSM 16994 / JCM 11577 / YK-1)</name>
    <dbReference type="NCBI Taxonomy" id="709032"/>
    <lineage>
        <taxon>Bacteria</taxon>
        <taxon>Pseudomonadati</taxon>
        <taxon>Campylobacterota</taxon>
        <taxon>Epsilonproteobacteria</taxon>
        <taxon>Campylobacterales</taxon>
        <taxon>Sulfurimonadaceae</taxon>
        <taxon>Sulfuricurvum</taxon>
    </lineage>
</organism>
<dbReference type="AlphaFoldDB" id="E4TYE3"/>
<evidence type="ECO:0000313" key="7">
    <source>
        <dbReference type="Proteomes" id="UP000008721"/>
    </source>
</evidence>
<dbReference type="CDD" id="cd01949">
    <property type="entry name" value="GGDEF"/>
    <property type="match status" value="1"/>
</dbReference>
<dbReference type="InterPro" id="IPR001610">
    <property type="entry name" value="PAC"/>
</dbReference>
<dbReference type="eggNOG" id="COG0834">
    <property type="taxonomic scope" value="Bacteria"/>
</dbReference>
<dbReference type="HOGENOM" id="CLU_334313_0_0_7"/>
<dbReference type="Gene3D" id="3.30.450.20">
    <property type="entry name" value="PAS domain"/>
    <property type="match status" value="3"/>
</dbReference>
<feature type="domain" description="PAS" evidence="3">
    <location>
        <begin position="454"/>
        <end position="495"/>
    </location>
</feature>
<proteinExistence type="predicted"/>
<dbReference type="Pfam" id="PF00497">
    <property type="entry name" value="SBP_bac_3"/>
    <property type="match status" value="1"/>
</dbReference>
<dbReference type="SMART" id="SM00091">
    <property type="entry name" value="PAS"/>
    <property type="match status" value="3"/>
</dbReference>
<dbReference type="PROSITE" id="PS50887">
    <property type="entry name" value="GGDEF"/>
    <property type="match status" value="1"/>
</dbReference>
<protein>
    <submittedName>
        <fullName evidence="6">Diguanylate cyclase with PAS/PAC sensor</fullName>
    </submittedName>
</protein>
<keyword evidence="2" id="KW-1133">Transmembrane helix</keyword>
<feature type="domain" description="PAC" evidence="4">
    <location>
        <begin position="640"/>
        <end position="694"/>
    </location>
</feature>
<keyword evidence="2" id="KW-0812">Transmembrane</keyword>
<dbReference type="CDD" id="cd00130">
    <property type="entry name" value="PAS"/>
    <property type="match status" value="3"/>
</dbReference>
<dbReference type="InterPro" id="IPR001638">
    <property type="entry name" value="Solute-binding_3/MltF_N"/>
</dbReference>
<keyword evidence="7" id="KW-1185">Reference proteome</keyword>
<feature type="domain" description="GGDEF" evidence="5">
    <location>
        <begin position="726"/>
        <end position="854"/>
    </location>
</feature>
<dbReference type="Pfam" id="PF08447">
    <property type="entry name" value="PAS_3"/>
    <property type="match status" value="1"/>
</dbReference>
<dbReference type="eggNOG" id="COG3706">
    <property type="taxonomic scope" value="Bacteria"/>
</dbReference>
<dbReference type="Pfam" id="PF00989">
    <property type="entry name" value="PAS"/>
    <property type="match status" value="1"/>
</dbReference>
<dbReference type="InterPro" id="IPR000700">
    <property type="entry name" value="PAS-assoc_C"/>
</dbReference>
<dbReference type="PANTHER" id="PTHR46663">
    <property type="entry name" value="DIGUANYLATE CYCLASE DGCT-RELATED"/>
    <property type="match status" value="1"/>
</dbReference>
<dbReference type="SUPFAM" id="SSF53850">
    <property type="entry name" value="Periplasmic binding protein-like II"/>
    <property type="match status" value="1"/>
</dbReference>
<dbReference type="Gene3D" id="3.30.70.270">
    <property type="match status" value="1"/>
</dbReference>
<gene>
    <name evidence="6" type="ordered locus">Sulku_2429</name>
</gene>
<dbReference type="SMART" id="SM00062">
    <property type="entry name" value="PBPb"/>
    <property type="match status" value="1"/>
</dbReference>
<dbReference type="InterPro" id="IPR013767">
    <property type="entry name" value="PAS_fold"/>
</dbReference>
<dbReference type="NCBIfam" id="TIGR00229">
    <property type="entry name" value="sensory_box"/>
    <property type="match status" value="3"/>
</dbReference>
<dbReference type="InterPro" id="IPR035965">
    <property type="entry name" value="PAS-like_dom_sf"/>
</dbReference>
<dbReference type="SUPFAM" id="SSF55073">
    <property type="entry name" value="Nucleotide cyclase"/>
    <property type="match status" value="1"/>
</dbReference>
<dbReference type="eggNOG" id="COG2202">
    <property type="taxonomic scope" value="Bacteria"/>
</dbReference>
<dbReference type="CDD" id="cd01007">
    <property type="entry name" value="PBP2_BvgS_HisK_like"/>
    <property type="match status" value="1"/>
</dbReference>
<feature type="domain" description="PAS" evidence="3">
    <location>
        <begin position="569"/>
        <end position="615"/>
    </location>
</feature>
<dbReference type="STRING" id="709032.Sulku_2429"/>
<dbReference type="PROSITE" id="PS50113">
    <property type="entry name" value="PAC"/>
    <property type="match status" value="2"/>
</dbReference>
<reference evidence="6 7" key="1">
    <citation type="journal article" date="2012" name="Stand. Genomic Sci.">
        <title>Complete genome sequence of the sulfur compounds oxidizing chemolithoautotroph Sulfuricurvum kujiense type strain (YK-1(T)).</title>
        <authorList>
            <person name="Han C."/>
            <person name="Kotsyurbenko O."/>
            <person name="Chertkov O."/>
            <person name="Held B."/>
            <person name="Lapidus A."/>
            <person name="Nolan M."/>
            <person name="Lucas S."/>
            <person name="Hammon N."/>
            <person name="Deshpande S."/>
            <person name="Cheng J.F."/>
            <person name="Tapia R."/>
            <person name="Goodwin L.A."/>
            <person name="Pitluck S."/>
            <person name="Liolios K."/>
            <person name="Pagani I."/>
            <person name="Ivanova N."/>
            <person name="Mavromatis K."/>
            <person name="Mikhailova N."/>
            <person name="Pati A."/>
            <person name="Chen A."/>
            <person name="Palaniappan K."/>
            <person name="Land M."/>
            <person name="Hauser L."/>
            <person name="Chang Y.J."/>
            <person name="Jeffries C.D."/>
            <person name="Brambilla E.M."/>
            <person name="Rohde M."/>
            <person name="Spring S."/>
            <person name="Sikorski J."/>
            <person name="Goker M."/>
            <person name="Woyke T."/>
            <person name="Bristow J."/>
            <person name="Eisen J.A."/>
            <person name="Markowitz V."/>
            <person name="Hugenholtz P."/>
            <person name="Kyrpides N.C."/>
            <person name="Klenk H.P."/>
            <person name="Detter J.C."/>
        </authorList>
    </citation>
    <scope>NUCLEOTIDE SEQUENCE [LARGE SCALE GENOMIC DNA]</scope>
    <source>
        <strain evidence="7">ATCC BAA-921 / DSM 16994 / JCM 11577 / YK-1</strain>
    </source>
</reference>